<evidence type="ECO:0000256" key="7">
    <source>
        <dbReference type="ARBA" id="ARBA00023136"/>
    </source>
</evidence>
<evidence type="ECO:0000256" key="6">
    <source>
        <dbReference type="ARBA" id="ARBA00022989"/>
    </source>
</evidence>
<dbReference type="EMBL" id="SACS01000026">
    <property type="protein sequence ID" value="RVU33143.1"/>
    <property type="molecule type" value="Genomic_DNA"/>
</dbReference>
<dbReference type="InterPro" id="IPR052017">
    <property type="entry name" value="TSUP"/>
</dbReference>
<evidence type="ECO:0000256" key="1">
    <source>
        <dbReference type="ARBA" id="ARBA00004651"/>
    </source>
</evidence>
<comment type="similarity">
    <text evidence="2 8">Belongs to the 4-toluene sulfonate uptake permease (TSUP) (TC 2.A.102) family.</text>
</comment>
<evidence type="ECO:0000256" key="4">
    <source>
        <dbReference type="ARBA" id="ARBA00022475"/>
    </source>
</evidence>
<evidence type="ECO:0000256" key="3">
    <source>
        <dbReference type="ARBA" id="ARBA00022448"/>
    </source>
</evidence>
<feature type="transmembrane region" description="Helical" evidence="8">
    <location>
        <begin position="166"/>
        <end position="186"/>
    </location>
</feature>
<organism evidence="9 10">
    <name type="scientific">Rheinheimera riviphila</name>
    <dbReference type="NCBI Taxonomy" id="1834037"/>
    <lineage>
        <taxon>Bacteria</taxon>
        <taxon>Pseudomonadati</taxon>
        <taxon>Pseudomonadota</taxon>
        <taxon>Gammaproteobacteria</taxon>
        <taxon>Chromatiales</taxon>
        <taxon>Chromatiaceae</taxon>
        <taxon>Rheinheimera</taxon>
    </lineage>
</organism>
<evidence type="ECO:0000256" key="2">
    <source>
        <dbReference type="ARBA" id="ARBA00009142"/>
    </source>
</evidence>
<feature type="transmembrane region" description="Helical" evidence="8">
    <location>
        <begin position="223"/>
        <end position="241"/>
    </location>
</feature>
<keyword evidence="6 8" id="KW-1133">Transmembrane helix</keyword>
<keyword evidence="4 8" id="KW-1003">Cell membrane</keyword>
<proteinExistence type="inferred from homology"/>
<dbReference type="GO" id="GO:0005886">
    <property type="term" value="C:plasma membrane"/>
    <property type="evidence" value="ECO:0007669"/>
    <property type="project" value="UniProtKB-SubCell"/>
</dbReference>
<dbReference type="Proteomes" id="UP000283077">
    <property type="component" value="Unassembled WGS sequence"/>
</dbReference>
<feature type="transmembrane region" description="Helical" evidence="8">
    <location>
        <begin position="128"/>
        <end position="146"/>
    </location>
</feature>
<dbReference type="RefSeq" id="WP_127700730.1">
    <property type="nucleotide sequence ID" value="NZ_SACS01000026.1"/>
</dbReference>
<dbReference type="Pfam" id="PF01925">
    <property type="entry name" value="TauE"/>
    <property type="match status" value="1"/>
</dbReference>
<evidence type="ECO:0000256" key="8">
    <source>
        <dbReference type="RuleBase" id="RU363041"/>
    </source>
</evidence>
<dbReference type="PANTHER" id="PTHR30269">
    <property type="entry name" value="TRANSMEMBRANE PROTEIN YFCA"/>
    <property type="match status" value="1"/>
</dbReference>
<evidence type="ECO:0000313" key="10">
    <source>
        <dbReference type="Proteomes" id="UP000283077"/>
    </source>
</evidence>
<comment type="subcellular location">
    <subcellularLocation>
        <location evidence="1 8">Cell membrane</location>
        <topology evidence="1 8">Multi-pass membrane protein</topology>
    </subcellularLocation>
</comment>
<feature type="transmembrane region" description="Helical" evidence="8">
    <location>
        <begin position="34"/>
        <end position="55"/>
    </location>
</feature>
<dbReference type="OrthoDB" id="7028171at2"/>
<feature type="transmembrane region" description="Helical" evidence="8">
    <location>
        <begin position="193"/>
        <end position="211"/>
    </location>
</feature>
<evidence type="ECO:0000313" key="9">
    <source>
        <dbReference type="EMBL" id="RVU33143.1"/>
    </source>
</evidence>
<comment type="caution">
    <text evidence="9">The sequence shown here is derived from an EMBL/GenBank/DDBJ whole genome shotgun (WGS) entry which is preliminary data.</text>
</comment>
<evidence type="ECO:0000256" key="5">
    <source>
        <dbReference type="ARBA" id="ARBA00022692"/>
    </source>
</evidence>
<keyword evidence="3" id="KW-0813">Transport</keyword>
<reference evidence="9 10" key="1">
    <citation type="submission" date="2019-01" db="EMBL/GenBank/DDBJ databases">
        <authorList>
            <person name="Chen W.-M."/>
        </authorList>
    </citation>
    <scope>NUCLEOTIDE SEQUENCE [LARGE SCALE GENOMIC DNA]</scope>
    <source>
        <strain evidence="9 10">KYPC3</strain>
    </source>
</reference>
<protein>
    <recommendedName>
        <fullName evidence="8">Probable membrane transporter protein</fullName>
    </recommendedName>
</protein>
<dbReference type="PANTHER" id="PTHR30269:SF37">
    <property type="entry name" value="MEMBRANE TRANSPORTER PROTEIN"/>
    <property type="match status" value="1"/>
</dbReference>
<keyword evidence="7 8" id="KW-0472">Membrane</keyword>
<feature type="transmembrane region" description="Helical" evidence="8">
    <location>
        <begin position="67"/>
        <end position="91"/>
    </location>
</feature>
<gene>
    <name evidence="9" type="ORF">EOE67_18065</name>
</gene>
<sequence length="244" mass="26721">MSLEMWLMLSLVVVLSGISKAAFAGGLGLLAMPLMLMVFDPHTALGVLLPILLMLDGFTLRKYWQRWSLPILLQLLPAAIVGIVVAALLLGSLSTHQLQWLIGVGSVLFALRYFLLRRQAMPWLASRAAGVVMGLLSGISSTLLHAGGPPLAMHLLARKLPATEYIATSAVFFAVLNLVKVPAFVWQQQLTLELLWLALPFLPLCYLSIKLGYWLKQKVSDQHFLPAVHGLLLLAGGKLIWQAI</sequence>
<keyword evidence="5 8" id="KW-0812">Transmembrane</keyword>
<keyword evidence="10" id="KW-1185">Reference proteome</keyword>
<accession>A0A437QFE2</accession>
<name>A0A437QFE2_9GAMM</name>
<dbReference type="AlphaFoldDB" id="A0A437QFE2"/>
<dbReference type="InterPro" id="IPR002781">
    <property type="entry name" value="TM_pro_TauE-like"/>
</dbReference>
<feature type="transmembrane region" description="Helical" evidence="8">
    <location>
        <begin position="97"/>
        <end position="116"/>
    </location>
</feature>